<evidence type="ECO:0000256" key="6">
    <source>
        <dbReference type="ARBA" id="ARBA00022741"/>
    </source>
</evidence>
<name>A0A2K9NSZ6_BACTC</name>
<dbReference type="PROSITE" id="PS51794">
    <property type="entry name" value="DAC"/>
    <property type="match status" value="1"/>
</dbReference>
<sequence length="271" mass="30576">MSFLSPFFNHLNIKDFIDILIVAILIYQLLLIVRGTKAAQMIVGLGFLFGLFWLGITFKLYSLNWVLAHFFDSFFIIVVVLFQDQFRSALASVGTKRNILTVFSKDEHDFEIDEIVEACGALSREKIGALIVIERTHGLLNFINTGTRLDSRIHSDIIYSIFESSSSLHDGAIIIQNSKLTAAGCFLPLSKNFDIERHLGTRHRAALGLTEVTDALVITCSEETGKINLCVEGIFYLCKTEKELGQYLRHIWSNESLDSALRPIKTKDIVR</sequence>
<keyword evidence="8 10" id="KW-1133">Transmembrane helix</keyword>
<feature type="transmembrane region" description="Helical" evidence="10">
    <location>
        <begin position="38"/>
        <end position="56"/>
    </location>
</feature>
<dbReference type="EMBL" id="CP025704">
    <property type="protein sequence ID" value="AUN98607.1"/>
    <property type="molecule type" value="Genomic_DNA"/>
</dbReference>
<keyword evidence="12" id="KW-1185">Reference proteome</keyword>
<evidence type="ECO:0000256" key="8">
    <source>
        <dbReference type="ARBA" id="ARBA00022989"/>
    </source>
</evidence>
<accession>A0A2K9NSZ6</accession>
<keyword evidence="9 10" id="KW-0472">Membrane</keyword>
<proteinExistence type="inferred from homology"/>
<dbReference type="Proteomes" id="UP000235584">
    <property type="component" value="Chromosome"/>
</dbReference>
<dbReference type="EC" id="2.7.7.85" evidence="10"/>
<dbReference type="Pfam" id="PF02457">
    <property type="entry name" value="DAC"/>
    <property type="match status" value="1"/>
</dbReference>
<evidence type="ECO:0000256" key="2">
    <source>
        <dbReference type="ARBA" id="ARBA00022475"/>
    </source>
</evidence>
<dbReference type="Pfam" id="PF19293">
    <property type="entry name" value="CdaA_N"/>
    <property type="match status" value="1"/>
</dbReference>
<dbReference type="GO" id="GO:0006171">
    <property type="term" value="P:cAMP biosynthetic process"/>
    <property type="evidence" value="ECO:0007669"/>
    <property type="project" value="InterPro"/>
</dbReference>
<evidence type="ECO:0000256" key="4">
    <source>
        <dbReference type="ARBA" id="ARBA00022692"/>
    </source>
</evidence>
<dbReference type="KEGG" id="bsto:C0V70_10940"/>
<dbReference type="PIRSF" id="PIRSF004793">
    <property type="entry name" value="UCP004793"/>
    <property type="match status" value="1"/>
</dbReference>
<dbReference type="InterPro" id="IPR014046">
    <property type="entry name" value="C-di-AMP_synthase"/>
</dbReference>
<feature type="transmembrane region" description="Helical" evidence="10">
    <location>
        <begin position="16"/>
        <end position="33"/>
    </location>
</feature>
<evidence type="ECO:0000256" key="1">
    <source>
        <dbReference type="ARBA" id="ARBA00000877"/>
    </source>
</evidence>
<keyword evidence="4 10" id="KW-0812">Transmembrane</keyword>
<reference evidence="11 12" key="1">
    <citation type="submission" date="2018-01" db="EMBL/GenBank/DDBJ databases">
        <title>Complete genome sequence of Bacteriovorax stolpii DSM12778.</title>
        <authorList>
            <person name="Tang B."/>
            <person name="Chang J."/>
        </authorList>
    </citation>
    <scope>NUCLEOTIDE SEQUENCE [LARGE SCALE GENOMIC DNA]</scope>
    <source>
        <strain evidence="11 12">DSM 12778</strain>
    </source>
</reference>
<keyword evidence="7 10" id="KW-0067">ATP-binding</keyword>
<dbReference type="InterPro" id="IPR036888">
    <property type="entry name" value="DNA_integrity_DisA_N_sf"/>
</dbReference>
<dbReference type="InterPro" id="IPR003390">
    <property type="entry name" value="DNA_integrity_scan_DisA_N"/>
</dbReference>
<comment type="subunit">
    <text evidence="10">Probably a homodimer.</text>
</comment>
<dbReference type="NCBIfam" id="TIGR00159">
    <property type="entry name" value="diadenylate cyclase CdaA"/>
    <property type="match status" value="1"/>
</dbReference>
<evidence type="ECO:0000256" key="3">
    <source>
        <dbReference type="ARBA" id="ARBA00022679"/>
    </source>
</evidence>
<dbReference type="GO" id="GO:0005524">
    <property type="term" value="F:ATP binding"/>
    <property type="evidence" value="ECO:0007669"/>
    <property type="project" value="UniProtKB-UniRule"/>
</dbReference>
<comment type="caution">
    <text evidence="10">Lacks conserved residue(s) required for the propagation of feature annotation.</text>
</comment>
<feature type="transmembrane region" description="Helical" evidence="10">
    <location>
        <begin position="62"/>
        <end position="82"/>
    </location>
</feature>
<dbReference type="GO" id="GO:0004016">
    <property type="term" value="F:adenylate cyclase activity"/>
    <property type="evidence" value="ECO:0007669"/>
    <property type="project" value="UniProtKB-UniRule"/>
</dbReference>
<keyword evidence="2 10" id="KW-1003">Cell membrane</keyword>
<dbReference type="HAMAP" id="MF_01499">
    <property type="entry name" value="DacA"/>
    <property type="match status" value="1"/>
</dbReference>
<evidence type="ECO:0000313" key="12">
    <source>
        <dbReference type="Proteomes" id="UP000235584"/>
    </source>
</evidence>
<gene>
    <name evidence="10" type="primary">dacA</name>
    <name evidence="11" type="ORF">C0V70_10940</name>
</gene>
<keyword evidence="3 10" id="KW-0808">Transferase</keyword>
<dbReference type="OrthoDB" id="5290386at2"/>
<dbReference type="InterPro" id="IPR050338">
    <property type="entry name" value="DisA"/>
</dbReference>
<comment type="catalytic activity">
    <reaction evidence="1 10">
        <text>2 ATP = 3',3'-c-di-AMP + 2 diphosphate</text>
        <dbReference type="Rhea" id="RHEA:35655"/>
        <dbReference type="ChEBI" id="CHEBI:30616"/>
        <dbReference type="ChEBI" id="CHEBI:33019"/>
        <dbReference type="ChEBI" id="CHEBI:71500"/>
        <dbReference type="EC" id="2.7.7.85"/>
    </reaction>
</comment>
<dbReference type="AlphaFoldDB" id="A0A2K9NSZ6"/>
<dbReference type="RefSeq" id="WP_102243898.1">
    <property type="nucleotide sequence ID" value="NZ_CP025704.1"/>
</dbReference>
<evidence type="ECO:0000256" key="5">
    <source>
        <dbReference type="ARBA" id="ARBA00022695"/>
    </source>
</evidence>
<keyword evidence="5 10" id="KW-0548">Nucleotidyltransferase</keyword>
<protein>
    <recommendedName>
        <fullName evidence="10">Diadenylate cyclase</fullName>
        <shortName evidence="10">DAC</shortName>
        <ecNumber evidence="10">2.7.7.85</ecNumber>
    </recommendedName>
    <alternativeName>
        <fullName evidence="10">Cyclic-di-AMP synthase</fullName>
        <shortName evidence="10">c-di-AMP synthase</shortName>
    </alternativeName>
</protein>
<dbReference type="InterPro" id="IPR045585">
    <property type="entry name" value="CdaA_N"/>
</dbReference>
<dbReference type="PANTHER" id="PTHR34185">
    <property type="entry name" value="DIADENYLATE CYCLASE"/>
    <property type="match status" value="1"/>
</dbReference>
<dbReference type="InterPro" id="IPR034701">
    <property type="entry name" value="CdaA"/>
</dbReference>
<evidence type="ECO:0000313" key="11">
    <source>
        <dbReference type="EMBL" id="AUN98607.1"/>
    </source>
</evidence>
<evidence type="ECO:0000256" key="9">
    <source>
        <dbReference type="ARBA" id="ARBA00023136"/>
    </source>
</evidence>
<keyword evidence="6 10" id="KW-0547">Nucleotide-binding</keyword>
<dbReference type="SUPFAM" id="SSF143597">
    <property type="entry name" value="YojJ-like"/>
    <property type="match status" value="1"/>
</dbReference>
<dbReference type="PANTHER" id="PTHR34185:SF1">
    <property type="entry name" value="DIADENYLATE CYCLASE"/>
    <property type="match status" value="1"/>
</dbReference>
<dbReference type="GO" id="GO:0106408">
    <property type="term" value="F:diadenylate cyclase activity"/>
    <property type="evidence" value="ECO:0007669"/>
    <property type="project" value="UniProtKB-EC"/>
</dbReference>
<evidence type="ECO:0000256" key="7">
    <source>
        <dbReference type="ARBA" id="ARBA00022840"/>
    </source>
</evidence>
<evidence type="ECO:0000256" key="10">
    <source>
        <dbReference type="HAMAP-Rule" id="MF_01499"/>
    </source>
</evidence>
<organism evidence="11 12">
    <name type="scientific">Bacteriovorax stolpii</name>
    <name type="common">Bdellovibrio stolpii</name>
    <dbReference type="NCBI Taxonomy" id="960"/>
    <lineage>
        <taxon>Bacteria</taxon>
        <taxon>Pseudomonadati</taxon>
        <taxon>Bdellovibrionota</taxon>
        <taxon>Bacteriovoracia</taxon>
        <taxon>Bacteriovoracales</taxon>
        <taxon>Bacteriovoracaceae</taxon>
        <taxon>Bacteriovorax</taxon>
    </lineage>
</organism>
<comment type="function">
    <text evidence="10">Catalyzes the condensation of 2 ATP molecules into cyclic di-AMP (c-di-AMP), a second messenger used to regulate differing processes in different bacteria.</text>
</comment>
<dbReference type="Gene3D" id="3.40.1700.10">
    <property type="entry name" value="DNA integrity scanning protein, DisA, N-terminal domain"/>
    <property type="match status" value="1"/>
</dbReference>
<comment type="similarity">
    <text evidence="10">Belongs to the adenylate cyclase family. DacA/CdaA subfamily.</text>
</comment>